<feature type="domain" description="C3H1-type" evidence="7">
    <location>
        <begin position="401"/>
        <end position="428"/>
    </location>
</feature>
<dbReference type="Gene3D" id="4.10.1000.10">
    <property type="entry name" value="Zinc finger, CCCH-type"/>
    <property type="match status" value="2"/>
</dbReference>
<protein>
    <recommendedName>
        <fullName evidence="7">C3H1-type domain-containing protein</fullName>
    </recommendedName>
</protein>
<dbReference type="InterPro" id="IPR045124">
    <property type="entry name" value="Su(sable)-like"/>
</dbReference>
<evidence type="ECO:0000256" key="3">
    <source>
        <dbReference type="ARBA" id="ARBA00022771"/>
    </source>
</evidence>
<feature type="compositionally biased region" description="Basic and acidic residues" evidence="6">
    <location>
        <begin position="250"/>
        <end position="268"/>
    </location>
</feature>
<feature type="domain" description="C3H1-type" evidence="7">
    <location>
        <begin position="274"/>
        <end position="301"/>
    </location>
</feature>
<evidence type="ECO:0000256" key="4">
    <source>
        <dbReference type="ARBA" id="ARBA00022833"/>
    </source>
</evidence>
<dbReference type="GO" id="GO:0003723">
    <property type="term" value="F:RNA binding"/>
    <property type="evidence" value="ECO:0007669"/>
    <property type="project" value="InterPro"/>
</dbReference>
<feature type="region of interest" description="Disordered" evidence="6">
    <location>
        <begin position="206"/>
        <end position="225"/>
    </location>
</feature>
<keyword evidence="2" id="KW-0677">Repeat</keyword>
<comment type="caution">
    <text evidence="8">The sequence shown here is derived from an EMBL/GenBank/DDBJ whole genome shotgun (WGS) entry which is preliminary data.</text>
</comment>
<feature type="zinc finger region" description="C3H1-type" evidence="5">
    <location>
        <begin position="333"/>
        <end position="356"/>
    </location>
</feature>
<feature type="zinc finger region" description="C3H1-type" evidence="5">
    <location>
        <begin position="274"/>
        <end position="301"/>
    </location>
</feature>
<dbReference type="SMART" id="SM00356">
    <property type="entry name" value="ZnF_C3H1"/>
    <property type="match status" value="5"/>
</dbReference>
<sequence>MSNAIEQLFASGVPSMAQLARMKREEIKKKQESTDGLVATVNLNSRADNLAPTPSFAVNETTHDLNINVPQADTNYLPQSTAPINHREMLDTGLTSPSAVSVPAVVKMPSNNVRAIPPASQSELPTSYDPLKVHQPGSHRAYSPQVTSDQNGQEVSSAKPKKKKNNKKKKQPRQIDHHVPWLDSEDVINHQDDLDDFDMLLKAHEKPIQSDNARNPESENTGPSDIQDIALNILGKSKSYKANKNNKRKQATDRDKKYDQQKSKTRKVQEKTPFIPKVACKYWAAGYCISGDKCTFLHTGEKKSNVPVCRHFIVGACKKGDLCPYSHDLKQEACRHFHVKGICATGEDCPYAHEDASPAALAAMSSKNTPCRFYHLKGFCNSGDACLYSHGNQSTKRLSELKESETCKYFLAGKCHNGTECLFSHVVNTTAHEAPQSQYRAPDLIEQTPLAGFQLTFD</sequence>
<evidence type="ECO:0000256" key="6">
    <source>
        <dbReference type="SAM" id="MobiDB-lite"/>
    </source>
</evidence>
<feature type="region of interest" description="Disordered" evidence="6">
    <location>
        <begin position="237"/>
        <end position="268"/>
    </location>
</feature>
<evidence type="ECO:0000256" key="2">
    <source>
        <dbReference type="ARBA" id="ARBA00022737"/>
    </source>
</evidence>
<feature type="compositionally biased region" description="Polar residues" evidence="6">
    <location>
        <begin position="144"/>
        <end position="156"/>
    </location>
</feature>
<proteinExistence type="predicted"/>
<evidence type="ECO:0000313" key="9">
    <source>
        <dbReference type="Proteomes" id="UP000654370"/>
    </source>
</evidence>
<evidence type="ECO:0000256" key="5">
    <source>
        <dbReference type="PROSITE-ProRule" id="PRU00723"/>
    </source>
</evidence>
<feature type="zinc finger region" description="C3H1-type" evidence="5">
    <location>
        <begin position="365"/>
        <end position="393"/>
    </location>
</feature>
<feature type="compositionally biased region" description="Basic residues" evidence="6">
    <location>
        <begin position="238"/>
        <end position="249"/>
    </location>
</feature>
<keyword evidence="4 5" id="KW-0862">Zinc</keyword>
<dbReference type="PROSITE" id="PS50103">
    <property type="entry name" value="ZF_C3H1"/>
    <property type="match status" value="5"/>
</dbReference>
<dbReference type="SUPFAM" id="SSF90229">
    <property type="entry name" value="CCCH zinc finger"/>
    <property type="match status" value="5"/>
</dbReference>
<feature type="zinc finger region" description="C3H1-type" evidence="5">
    <location>
        <begin position="303"/>
        <end position="330"/>
    </location>
</feature>
<dbReference type="Proteomes" id="UP000654370">
    <property type="component" value="Unassembled WGS sequence"/>
</dbReference>
<accession>A0A8H7PLQ4</accession>
<evidence type="ECO:0000259" key="7">
    <source>
        <dbReference type="PROSITE" id="PS50103"/>
    </source>
</evidence>
<keyword evidence="3 5" id="KW-0863">Zinc-finger</keyword>
<feature type="domain" description="C3H1-type" evidence="7">
    <location>
        <begin position="333"/>
        <end position="356"/>
    </location>
</feature>
<feature type="zinc finger region" description="C3H1-type" evidence="5">
    <location>
        <begin position="401"/>
        <end position="428"/>
    </location>
</feature>
<feature type="compositionally biased region" description="Basic residues" evidence="6">
    <location>
        <begin position="159"/>
        <end position="172"/>
    </location>
</feature>
<dbReference type="GO" id="GO:0005634">
    <property type="term" value="C:nucleus"/>
    <property type="evidence" value="ECO:0007669"/>
    <property type="project" value="TreeGrafter"/>
</dbReference>
<keyword evidence="1 5" id="KW-0479">Metal-binding</keyword>
<feature type="region of interest" description="Disordered" evidence="6">
    <location>
        <begin position="114"/>
        <end position="184"/>
    </location>
</feature>
<dbReference type="InterPro" id="IPR036855">
    <property type="entry name" value="Znf_CCCH_sf"/>
</dbReference>
<dbReference type="PANTHER" id="PTHR13119:SF12">
    <property type="entry name" value="PROTEIN SUPPRESSOR OF SABLE"/>
    <property type="match status" value="1"/>
</dbReference>
<dbReference type="Gene3D" id="3.30.1370.210">
    <property type="match status" value="1"/>
</dbReference>
<dbReference type="EMBL" id="JAEPQZ010000010">
    <property type="protein sequence ID" value="KAG2176313.1"/>
    <property type="molecule type" value="Genomic_DNA"/>
</dbReference>
<feature type="domain" description="C3H1-type" evidence="7">
    <location>
        <begin position="303"/>
        <end position="330"/>
    </location>
</feature>
<dbReference type="PANTHER" id="PTHR13119">
    <property type="entry name" value="ZINC FINGER CCCH DOMAIN-CONTAINING PROTEI"/>
    <property type="match status" value="1"/>
</dbReference>
<dbReference type="OrthoDB" id="411372at2759"/>
<gene>
    <name evidence="8" type="ORF">INT43_005547</name>
</gene>
<keyword evidence="9" id="KW-1185">Reference proteome</keyword>
<evidence type="ECO:0000256" key="1">
    <source>
        <dbReference type="ARBA" id="ARBA00022723"/>
    </source>
</evidence>
<dbReference type="InterPro" id="IPR000571">
    <property type="entry name" value="Znf_CCCH"/>
</dbReference>
<feature type="compositionally biased region" description="Polar residues" evidence="6">
    <location>
        <begin position="209"/>
        <end position="224"/>
    </location>
</feature>
<dbReference type="Pfam" id="PF14608">
    <property type="entry name" value="zf-CCCH_2"/>
    <property type="match status" value="2"/>
</dbReference>
<organism evidence="8 9">
    <name type="scientific">Mortierella isabellina</name>
    <name type="common">Filamentous fungus</name>
    <name type="synonym">Umbelopsis isabellina</name>
    <dbReference type="NCBI Taxonomy" id="91625"/>
    <lineage>
        <taxon>Eukaryota</taxon>
        <taxon>Fungi</taxon>
        <taxon>Fungi incertae sedis</taxon>
        <taxon>Mucoromycota</taxon>
        <taxon>Mucoromycotina</taxon>
        <taxon>Umbelopsidomycetes</taxon>
        <taxon>Umbelopsidales</taxon>
        <taxon>Umbelopsidaceae</taxon>
        <taxon>Umbelopsis</taxon>
    </lineage>
</organism>
<dbReference type="GO" id="GO:0008270">
    <property type="term" value="F:zinc ion binding"/>
    <property type="evidence" value="ECO:0007669"/>
    <property type="project" value="UniProtKB-KW"/>
</dbReference>
<dbReference type="Pfam" id="PF00642">
    <property type="entry name" value="zf-CCCH"/>
    <property type="match status" value="3"/>
</dbReference>
<feature type="domain" description="C3H1-type" evidence="7">
    <location>
        <begin position="365"/>
        <end position="393"/>
    </location>
</feature>
<dbReference type="AlphaFoldDB" id="A0A8H7PLQ4"/>
<reference evidence="8" key="1">
    <citation type="submission" date="2020-12" db="EMBL/GenBank/DDBJ databases">
        <title>Metabolic potential, ecology and presence of endohyphal bacteria is reflected in genomic diversity of Mucoromycotina.</title>
        <authorList>
            <person name="Muszewska A."/>
            <person name="Okrasinska A."/>
            <person name="Steczkiewicz K."/>
            <person name="Drgas O."/>
            <person name="Orlowska M."/>
            <person name="Perlinska-Lenart U."/>
            <person name="Aleksandrzak-Piekarczyk T."/>
            <person name="Szatraj K."/>
            <person name="Zielenkiewicz U."/>
            <person name="Pilsyk S."/>
            <person name="Malc E."/>
            <person name="Mieczkowski P."/>
            <person name="Kruszewska J.S."/>
            <person name="Biernat P."/>
            <person name="Pawlowska J."/>
        </authorList>
    </citation>
    <scope>NUCLEOTIDE SEQUENCE</scope>
    <source>
        <strain evidence="8">WA0000067209</strain>
    </source>
</reference>
<name>A0A8H7PLQ4_MORIS</name>
<dbReference type="GO" id="GO:0045892">
    <property type="term" value="P:negative regulation of DNA-templated transcription"/>
    <property type="evidence" value="ECO:0007669"/>
    <property type="project" value="InterPro"/>
</dbReference>
<feature type="compositionally biased region" description="Polar residues" evidence="6">
    <location>
        <begin position="114"/>
        <end position="125"/>
    </location>
</feature>
<evidence type="ECO:0000313" key="8">
    <source>
        <dbReference type="EMBL" id="KAG2176313.1"/>
    </source>
</evidence>